<organism evidence="2 3">
    <name type="scientific">Candidatus Berkelbacteria bacterium CG10_big_fil_rev_8_21_14_0_10_43_14</name>
    <dbReference type="NCBI Taxonomy" id="1974515"/>
    <lineage>
        <taxon>Bacteria</taxon>
        <taxon>Candidatus Berkelbacteria</taxon>
    </lineage>
</organism>
<keyword evidence="1" id="KW-1133">Transmembrane helix</keyword>
<evidence type="ECO:0000313" key="3">
    <source>
        <dbReference type="Proteomes" id="UP000231162"/>
    </source>
</evidence>
<gene>
    <name evidence="2" type="ORF">COT79_03520</name>
</gene>
<feature type="transmembrane region" description="Helical" evidence="1">
    <location>
        <begin position="7"/>
        <end position="28"/>
    </location>
</feature>
<name>A0A2M6R7X9_9BACT</name>
<proteinExistence type="predicted"/>
<comment type="caution">
    <text evidence="2">The sequence shown here is derived from an EMBL/GenBank/DDBJ whole genome shotgun (WGS) entry which is preliminary data.</text>
</comment>
<dbReference type="InterPro" id="IPR012902">
    <property type="entry name" value="N_methyl_site"/>
</dbReference>
<dbReference type="NCBIfam" id="TIGR02532">
    <property type="entry name" value="IV_pilin_GFxxxE"/>
    <property type="match status" value="1"/>
</dbReference>
<evidence type="ECO:0000256" key="1">
    <source>
        <dbReference type="SAM" id="Phobius"/>
    </source>
</evidence>
<dbReference type="EMBL" id="PEZX01000044">
    <property type="protein sequence ID" value="PIS06645.1"/>
    <property type="molecule type" value="Genomic_DNA"/>
</dbReference>
<keyword evidence="1" id="KW-0472">Membrane</keyword>
<protein>
    <submittedName>
        <fullName evidence="2">Uncharacterized protein</fullName>
    </submittedName>
</protein>
<dbReference type="AlphaFoldDB" id="A0A2M6R7X9"/>
<reference evidence="3" key="1">
    <citation type="submission" date="2017-09" db="EMBL/GenBank/DDBJ databases">
        <title>Depth-based differentiation of microbial function through sediment-hosted aquifers and enrichment of novel symbionts in the deep terrestrial subsurface.</title>
        <authorList>
            <person name="Probst A.J."/>
            <person name="Ladd B."/>
            <person name="Jarett J.K."/>
            <person name="Geller-Mcgrath D.E."/>
            <person name="Sieber C.M.K."/>
            <person name="Emerson J.B."/>
            <person name="Anantharaman K."/>
            <person name="Thomas B.C."/>
            <person name="Malmstrom R."/>
            <person name="Stieglmeier M."/>
            <person name="Klingl A."/>
            <person name="Woyke T."/>
            <person name="Ryan C.M."/>
            <person name="Banfield J.F."/>
        </authorList>
    </citation>
    <scope>NUCLEOTIDE SEQUENCE [LARGE SCALE GENOMIC DNA]</scope>
</reference>
<dbReference type="Proteomes" id="UP000231162">
    <property type="component" value="Unassembled WGS sequence"/>
</dbReference>
<accession>A0A2M6R7X9</accession>
<keyword evidence="1" id="KW-0812">Transmembrane</keyword>
<dbReference type="Pfam" id="PF07963">
    <property type="entry name" value="N_methyl"/>
    <property type="match status" value="1"/>
</dbReference>
<evidence type="ECO:0000313" key="2">
    <source>
        <dbReference type="EMBL" id="PIS06645.1"/>
    </source>
</evidence>
<sequence length="334" mass="34256">MFTRKRGFTVIEVVIVIAVVAIIAGIWYTSKNKAGADFATTNPATGTPTKTYTITAGQKKTFTGPSSYDPASGGGVRVKCGTGDAINNLSTTPLVSFEAYGEVQGSGRAQVFNNSIASQGGKRVFTTISTRRGGNNIITKNDTVRSVGVDSKVYGSAIIYPDGNPAHNDLEMAYLTSGRSSSSIVPTETSSSVCDVSIVGLGNVTIDLTKSPTTVLNGRTPGVTVEVYNGATVTGDSTTENAISLDVKVNKPVCPNTITATGPKDAAGTKSTITADTGSAVVALSAGKLEVVPSYYATVTTTSGKKASVLINKNGGLTLEVNETCDGAITAAQK</sequence>